<proteinExistence type="predicted"/>
<keyword evidence="3" id="KW-1185">Reference proteome</keyword>
<evidence type="ECO:0000256" key="1">
    <source>
        <dbReference type="SAM" id="Phobius"/>
    </source>
</evidence>
<keyword evidence="1" id="KW-1133">Transmembrane helix</keyword>
<evidence type="ECO:0000313" key="2">
    <source>
        <dbReference type="EMBL" id="KXZ59452.1"/>
    </source>
</evidence>
<feature type="transmembrane region" description="Helical" evidence="1">
    <location>
        <begin position="157"/>
        <end position="179"/>
    </location>
</feature>
<organism evidence="2 3">
    <name type="scientific">Brevibacterium ravenspurgense</name>
    <dbReference type="NCBI Taxonomy" id="479117"/>
    <lineage>
        <taxon>Bacteria</taxon>
        <taxon>Bacillati</taxon>
        <taxon>Actinomycetota</taxon>
        <taxon>Actinomycetes</taxon>
        <taxon>Micrococcales</taxon>
        <taxon>Brevibacteriaceae</taxon>
        <taxon>Brevibacterium</taxon>
    </lineage>
</organism>
<protein>
    <submittedName>
        <fullName evidence="2">Uncharacterized protein</fullName>
    </submittedName>
</protein>
<accession>A0A150HBF0</accession>
<sequence>MAFFPRDSCGRYSARSKNAFSAASRTLVAEAQKNRAATASAIEGLKVQATTNQKLVSQVGGAVQRIEKRTEERVEKAVEQVAGEASATMTANLDASNERAERMMAATAKLEARQLWSAAAAMCLALLPVVVVVAGLWMGIAGLITGAQWALAVDGRIWLGIGRWLVVSVGLAGAGYGLFASVRSAAGLAETWKGRGVPKWPRWR</sequence>
<evidence type="ECO:0000313" key="3">
    <source>
        <dbReference type="Proteomes" id="UP000243589"/>
    </source>
</evidence>
<gene>
    <name evidence="2" type="ORF">Bravens_00386</name>
</gene>
<feature type="transmembrane region" description="Helical" evidence="1">
    <location>
        <begin position="118"/>
        <end position="151"/>
    </location>
</feature>
<keyword evidence="1" id="KW-0472">Membrane</keyword>
<keyword evidence="1" id="KW-0812">Transmembrane</keyword>
<name>A0A150HBF0_9MICO</name>
<dbReference type="Proteomes" id="UP000243589">
    <property type="component" value="Unassembled WGS sequence"/>
</dbReference>
<comment type="caution">
    <text evidence="2">The sequence shown here is derived from an EMBL/GenBank/DDBJ whole genome shotgun (WGS) entry which is preliminary data.</text>
</comment>
<dbReference type="AlphaFoldDB" id="A0A150HBF0"/>
<dbReference type="EMBL" id="LQQC01000004">
    <property type="protein sequence ID" value="KXZ59452.1"/>
    <property type="molecule type" value="Genomic_DNA"/>
</dbReference>
<reference evidence="2 3" key="1">
    <citation type="submission" date="2016-01" db="EMBL/GenBank/DDBJ databases">
        <title>Use of Whole Genome Sequencing to ascertain that Brevibacterium massiliense (Roux, Raoult 2009) is a later heterotypic synonym of Brevibacterium ravenspurgense (Mages 2008).</title>
        <authorList>
            <person name="Bernier A.-M."/>
            <person name="Burdz T."/>
            <person name="Huynh C."/>
            <person name="Pachecho A.L."/>
            <person name="Wiebe D."/>
            <person name="Bonner C."/>
            <person name="Bernard K."/>
        </authorList>
    </citation>
    <scope>NUCLEOTIDE SEQUENCE [LARGE SCALE GENOMIC DNA]</scope>
    <source>
        <strain evidence="2 3">CCUG56047</strain>
    </source>
</reference>
<dbReference type="PATRIC" id="fig|479117.4.peg.382"/>